<dbReference type="Proteomes" id="UP000187486">
    <property type="component" value="Unassembled WGS sequence"/>
</dbReference>
<protein>
    <recommendedName>
        <fullName evidence="1">AB hydrolase-1 domain-containing protein</fullName>
    </recommendedName>
</protein>
<accession>A0A1R0KVU5</accession>
<dbReference type="PANTHER" id="PTHR43433">
    <property type="entry name" value="HYDROLASE, ALPHA/BETA FOLD FAMILY PROTEIN"/>
    <property type="match status" value="1"/>
</dbReference>
<evidence type="ECO:0000313" key="3">
    <source>
        <dbReference type="Proteomes" id="UP000187486"/>
    </source>
</evidence>
<reference evidence="2 3" key="1">
    <citation type="submission" date="2016-01" db="EMBL/GenBank/DDBJ databases">
        <title>Amycolatopsis coloradensis genome sequencing and assembly.</title>
        <authorList>
            <person name="Mayilraj S."/>
        </authorList>
    </citation>
    <scope>NUCLEOTIDE SEQUENCE [LARGE SCALE GENOMIC DNA]</scope>
    <source>
        <strain evidence="2 3">DSM 44225</strain>
    </source>
</reference>
<dbReference type="STRING" id="76021.BS329_09700"/>
<gene>
    <name evidence="2" type="ORF">BS329_09700</name>
</gene>
<dbReference type="Gene3D" id="3.40.50.1820">
    <property type="entry name" value="alpha/beta hydrolase"/>
    <property type="match status" value="1"/>
</dbReference>
<dbReference type="InterPro" id="IPR000073">
    <property type="entry name" value="AB_hydrolase_1"/>
</dbReference>
<keyword evidence="3" id="KW-1185">Reference proteome</keyword>
<dbReference type="AlphaFoldDB" id="A0A1R0KVU5"/>
<proteinExistence type="predicted"/>
<dbReference type="Pfam" id="PF12697">
    <property type="entry name" value="Abhydrolase_6"/>
    <property type="match status" value="1"/>
</dbReference>
<dbReference type="InterPro" id="IPR050471">
    <property type="entry name" value="AB_hydrolase"/>
</dbReference>
<evidence type="ECO:0000259" key="1">
    <source>
        <dbReference type="Pfam" id="PF12697"/>
    </source>
</evidence>
<name>A0A1R0KVU5_9PSEU</name>
<dbReference type="OrthoDB" id="7185741at2"/>
<dbReference type="RefSeq" id="WP_076158329.1">
    <property type="nucleotide sequence ID" value="NZ_JBEZVB010000012.1"/>
</dbReference>
<dbReference type="EMBL" id="MQUQ01000005">
    <property type="protein sequence ID" value="OLZ53096.1"/>
    <property type="molecule type" value="Genomic_DNA"/>
</dbReference>
<dbReference type="GO" id="GO:0003824">
    <property type="term" value="F:catalytic activity"/>
    <property type="evidence" value="ECO:0007669"/>
    <property type="project" value="UniProtKB-ARBA"/>
</dbReference>
<feature type="domain" description="AB hydrolase-1" evidence="1">
    <location>
        <begin position="34"/>
        <end position="291"/>
    </location>
</feature>
<sequence length="304" mass="32978">MRLAGDGLPSLGQHVDVDGHQLWFHRSGTGSPAVVFLAGAGAIGLDYLLAHDRIAEFTTSIIYDRAGTGWSEDAVLPRSLDEVNDELRALLRAVDVPPPYVLVGHSLGGAYAQRYTQRFPDEVAALLQLEPLHPDYDDYMPEHLKLSANNTADMALPELTDDLVALARVQFESGMLDAFPDGIRGQLIDKHASPERLLTGVREGANVQALFDELRAGSPLPDVPLIVLSGTAIGAEQTMFQSEDNLREQIAGSQRLFEAITSATPHGEHRVLSDASHITIPMVRPDAVADAARDLLSRVRVTKI</sequence>
<dbReference type="PANTHER" id="PTHR43433:SF5">
    <property type="entry name" value="AB HYDROLASE-1 DOMAIN-CONTAINING PROTEIN"/>
    <property type="match status" value="1"/>
</dbReference>
<comment type="caution">
    <text evidence="2">The sequence shown here is derived from an EMBL/GenBank/DDBJ whole genome shotgun (WGS) entry which is preliminary data.</text>
</comment>
<dbReference type="SUPFAM" id="SSF53474">
    <property type="entry name" value="alpha/beta-Hydrolases"/>
    <property type="match status" value="1"/>
</dbReference>
<evidence type="ECO:0000313" key="2">
    <source>
        <dbReference type="EMBL" id="OLZ53096.1"/>
    </source>
</evidence>
<dbReference type="InterPro" id="IPR029058">
    <property type="entry name" value="AB_hydrolase_fold"/>
</dbReference>
<organism evidence="2 3">
    <name type="scientific">Amycolatopsis coloradensis</name>
    <dbReference type="NCBI Taxonomy" id="76021"/>
    <lineage>
        <taxon>Bacteria</taxon>
        <taxon>Bacillati</taxon>
        <taxon>Actinomycetota</taxon>
        <taxon>Actinomycetes</taxon>
        <taxon>Pseudonocardiales</taxon>
        <taxon>Pseudonocardiaceae</taxon>
        <taxon>Amycolatopsis</taxon>
    </lineage>
</organism>